<proteinExistence type="predicted"/>
<dbReference type="InterPro" id="IPR016186">
    <property type="entry name" value="C-type_lectin-like/link_sf"/>
</dbReference>
<dbReference type="AlphaFoldDB" id="A0AAV2Q6N9"/>
<evidence type="ECO:0000256" key="1">
    <source>
        <dbReference type="SAM" id="SignalP"/>
    </source>
</evidence>
<organism evidence="2 3">
    <name type="scientific">Meganyctiphanes norvegica</name>
    <name type="common">Northern krill</name>
    <name type="synonym">Thysanopoda norvegica</name>
    <dbReference type="NCBI Taxonomy" id="48144"/>
    <lineage>
        <taxon>Eukaryota</taxon>
        <taxon>Metazoa</taxon>
        <taxon>Ecdysozoa</taxon>
        <taxon>Arthropoda</taxon>
        <taxon>Crustacea</taxon>
        <taxon>Multicrustacea</taxon>
        <taxon>Malacostraca</taxon>
        <taxon>Eumalacostraca</taxon>
        <taxon>Eucarida</taxon>
        <taxon>Euphausiacea</taxon>
        <taxon>Euphausiidae</taxon>
        <taxon>Meganyctiphanes</taxon>
    </lineage>
</organism>
<accession>A0AAV2Q6N9</accession>
<feature type="chain" id="PRO_5043797130" description="C-type lectin domain-containing protein" evidence="1">
    <location>
        <begin position="26"/>
        <end position="173"/>
    </location>
</feature>
<protein>
    <recommendedName>
        <fullName evidence="4">C-type lectin domain-containing protein</fullName>
    </recommendedName>
</protein>
<comment type="caution">
    <text evidence="2">The sequence shown here is derived from an EMBL/GenBank/DDBJ whole genome shotgun (WGS) entry which is preliminary data.</text>
</comment>
<keyword evidence="1" id="KW-0732">Signal</keyword>
<dbReference type="CDD" id="cd00037">
    <property type="entry name" value="CLECT"/>
    <property type="match status" value="1"/>
</dbReference>
<dbReference type="SUPFAM" id="SSF56436">
    <property type="entry name" value="C-type lectin-like"/>
    <property type="match status" value="1"/>
</dbReference>
<reference evidence="2 3" key="1">
    <citation type="submission" date="2024-05" db="EMBL/GenBank/DDBJ databases">
        <authorList>
            <person name="Wallberg A."/>
        </authorList>
    </citation>
    <scope>NUCLEOTIDE SEQUENCE [LARGE SCALE GENOMIC DNA]</scope>
</reference>
<dbReference type="InterPro" id="IPR016187">
    <property type="entry name" value="CTDL_fold"/>
</dbReference>
<dbReference type="EMBL" id="CAXKWB010003689">
    <property type="protein sequence ID" value="CAL4069866.1"/>
    <property type="molecule type" value="Genomic_DNA"/>
</dbReference>
<evidence type="ECO:0000313" key="3">
    <source>
        <dbReference type="Proteomes" id="UP001497623"/>
    </source>
</evidence>
<evidence type="ECO:0000313" key="2">
    <source>
        <dbReference type="EMBL" id="CAL4069866.1"/>
    </source>
</evidence>
<feature type="signal peptide" evidence="1">
    <location>
        <begin position="1"/>
        <end position="25"/>
    </location>
</feature>
<gene>
    <name evidence="2" type="ORF">MNOR_LOCUS8096</name>
</gene>
<dbReference type="Gene3D" id="3.10.100.10">
    <property type="entry name" value="Mannose-Binding Protein A, subunit A"/>
    <property type="match status" value="1"/>
</dbReference>
<dbReference type="Proteomes" id="UP001497623">
    <property type="component" value="Unassembled WGS sequence"/>
</dbReference>
<sequence length="173" mass="18792">LVLFIMVALLVILGLVAVLPGDVKANCAGITGYIEVEDVFGGGPPSCFRFTDGKGNYETQKFSCKMDGLSIGLSTHLATQLDQGGLLFNLNYYINSQPDLQDEAFYIDGTDAGHDGLWTWTDPELKAMDMNSMFWGPGQPDQGTTANVACLYTPDFLINSCKDSINIKAICQF</sequence>
<name>A0AAV2Q6N9_MEGNR</name>
<keyword evidence="3" id="KW-1185">Reference proteome</keyword>
<feature type="non-terminal residue" evidence="2">
    <location>
        <position position="1"/>
    </location>
</feature>
<evidence type="ECO:0008006" key="4">
    <source>
        <dbReference type="Google" id="ProtNLM"/>
    </source>
</evidence>